<dbReference type="InterPro" id="IPR012434">
    <property type="entry name" value="DUF1631"/>
</dbReference>
<name>A0ABW9VHY9_9BURK</name>
<reference evidence="2 3" key="1">
    <citation type="submission" date="2019-12" db="EMBL/GenBank/DDBJ databases">
        <title>Novel species isolated from a subtropical stream in China.</title>
        <authorList>
            <person name="Lu H."/>
        </authorList>
    </citation>
    <scope>NUCLEOTIDE SEQUENCE [LARGE SCALE GENOMIC DNA]</scope>
    <source>
        <strain evidence="2 3">CY13W</strain>
    </source>
</reference>
<sequence>MVANSTSTNARLRAVSARHAVLEELIELARQQLALQLPALVLRLTQCLLDVSNIQPDAVQARLRAGNGLRLRQFAFLPLAGAALEQALRRELATLAPGPCPPVTAAAPGLSLVPYEEMDQQLALAALARPYEASLGAVLADLNAGLARLFQRDTLRLAQHPFRPAVFMAALWQAWCEFAADDAAALSLFELCQPALFPQLAPVLQALHVCLQGHLVCRPERPVSAAADTAVSPQAGPTVPTLPPAAFAVSAAAVLPPSAQQRREDATAAGGSRAAAPARHHQLAQQLRQFFASAASEGGAGSAASGAAGSAVSAASVAPVSALLAYLAQLPLRQDAPPAAGAAMPVSAGSAQIFYLPRLKAALPQGSLSRADEGTLDLLAAVFETLFRDHHIAQEIRELMLLLQLPVLKAALADQAFFFKDQHPARKLIDLLSRLGWEQRMLPDTARLQAMQRSVERVGRDGAAESAAFADAVNELEAALAVQEQQDSERMAVPIAAAIRQEKALVARRQAEAALAARLEGSEVLELVRDFLSQRWIEVLAFAYRVEDEKSGAIDHATCAMDELLWSVQPKLNLQERRRLLLKLPALLGALNKWLDLVQWQGEERTQFFAELAECHAAIVRAPLDMPADRQLELAIAAGQGDAARRAPLAAEVDIPAQSTVMLSADVASLQRGMWLEFDQSEGGVQQVRLAWVSPLRSLYIFAAASRQEAYSLGADELARRFEAGSVRIVCDTDVVGSALSHALARAA</sequence>
<dbReference type="EMBL" id="WWCM01000004">
    <property type="protein sequence ID" value="MYM39239.1"/>
    <property type="molecule type" value="Genomic_DNA"/>
</dbReference>
<evidence type="ECO:0000313" key="3">
    <source>
        <dbReference type="Proteomes" id="UP000478090"/>
    </source>
</evidence>
<feature type="compositionally biased region" description="Low complexity" evidence="1">
    <location>
        <begin position="267"/>
        <end position="277"/>
    </location>
</feature>
<dbReference type="Pfam" id="PF07793">
    <property type="entry name" value="DUF1631"/>
    <property type="match status" value="1"/>
</dbReference>
<proteinExistence type="predicted"/>
<evidence type="ECO:0000313" key="2">
    <source>
        <dbReference type="EMBL" id="MYM39239.1"/>
    </source>
</evidence>
<accession>A0ABW9VHY9</accession>
<comment type="caution">
    <text evidence="2">The sequence shown here is derived from an EMBL/GenBank/DDBJ whole genome shotgun (WGS) entry which is preliminary data.</text>
</comment>
<feature type="region of interest" description="Disordered" evidence="1">
    <location>
        <begin position="258"/>
        <end position="278"/>
    </location>
</feature>
<organism evidence="2 3">
    <name type="scientific">Duganella qianjiadongensis</name>
    <dbReference type="NCBI Taxonomy" id="2692176"/>
    <lineage>
        <taxon>Bacteria</taxon>
        <taxon>Pseudomonadati</taxon>
        <taxon>Pseudomonadota</taxon>
        <taxon>Betaproteobacteria</taxon>
        <taxon>Burkholderiales</taxon>
        <taxon>Oxalobacteraceae</taxon>
        <taxon>Telluria group</taxon>
        <taxon>Duganella</taxon>
    </lineage>
</organism>
<evidence type="ECO:0000256" key="1">
    <source>
        <dbReference type="SAM" id="MobiDB-lite"/>
    </source>
</evidence>
<dbReference type="Proteomes" id="UP000478090">
    <property type="component" value="Unassembled WGS sequence"/>
</dbReference>
<keyword evidence="3" id="KW-1185">Reference proteome</keyword>
<gene>
    <name evidence="2" type="ORF">GTP27_07825</name>
</gene>
<dbReference type="RefSeq" id="WP_161038623.1">
    <property type="nucleotide sequence ID" value="NZ_WWCM01000004.1"/>
</dbReference>
<protein>
    <submittedName>
        <fullName evidence="2">DUF1631 family protein</fullName>
    </submittedName>
</protein>